<evidence type="ECO:0000256" key="3">
    <source>
        <dbReference type="ARBA" id="ARBA00023002"/>
    </source>
</evidence>
<dbReference type="AlphaFoldDB" id="A0AA35RFP9"/>
<keyword evidence="3 6" id="KW-0560">Oxidoreductase</keyword>
<evidence type="ECO:0000313" key="8">
    <source>
        <dbReference type="EMBL" id="CAI8010640.1"/>
    </source>
</evidence>
<dbReference type="FunFam" id="3.30.70.260:FF:000008">
    <property type="entry name" value="D-3-phosphoglycerate dehydrogenase, chloroplastic"/>
    <property type="match status" value="1"/>
</dbReference>
<feature type="domain" description="ACT" evidence="7">
    <location>
        <begin position="453"/>
        <end position="527"/>
    </location>
</feature>
<dbReference type="EMBL" id="CASHTH010001051">
    <property type="protein sequence ID" value="CAI8010640.1"/>
    <property type="molecule type" value="Genomic_DNA"/>
</dbReference>
<keyword evidence="9" id="KW-1185">Reference proteome</keyword>
<dbReference type="Gene3D" id="3.30.70.260">
    <property type="match status" value="1"/>
</dbReference>
<dbReference type="Pfam" id="PF19304">
    <property type="entry name" value="PGDH_inter"/>
    <property type="match status" value="1"/>
</dbReference>
<evidence type="ECO:0000256" key="2">
    <source>
        <dbReference type="ARBA" id="ARBA00005854"/>
    </source>
</evidence>
<sequence length="527" mass="55810">MPKVLVSDPIGPEGVSLLETGAEVDVKTGMKPAELLETVGGYHALVVRSETKVNREVIAAGKNLQVIARAGIGVDNIDLDAATGAGIAVVNAPTGNTVAAAEHTMALMLALARNVPGAHHSLQSGEWKRSAFMGVEVRDKTLGICGLGRVGTEVARRAQAFGMRLVGYDPFVAPEYARRIGVDLLSLDDLLAESDFVTLHTPLTEGTRGMLGMRQIETIKPGARVINVARGELVDEAALLAGLESGRLSGVALDVFSKEPPERGPLVEHPRAIVTPHLGASTREAQREVAIEAAEQVLAVLRGEPARNTVNAPFVAPEVHEVLAPFVPAASVVGKLLGFLSEGQITGITVSYEGEIAQHDCRMLQAAVLAGLLAPVSTVNVNLINAPVLARERGWSVTDQSNRVSREYASLISATLQTANGSLSLSATSMRDETHIVKFNDYWMDIVPNTPYLLFVDNRDQPGSIGAVGTIAGRHNINISFMGVGRIQLRGQAMMVIGLDDPVPSHVMDEIRALSHIANARVATLAG</sequence>
<evidence type="ECO:0000256" key="1">
    <source>
        <dbReference type="ARBA" id="ARBA00005216"/>
    </source>
</evidence>
<dbReference type="Gene3D" id="3.30.1330.90">
    <property type="entry name" value="D-3-phosphoglycerate dehydrogenase, domain 3"/>
    <property type="match status" value="1"/>
</dbReference>
<dbReference type="SUPFAM" id="SSF51735">
    <property type="entry name" value="NAD(P)-binding Rossmann-fold domains"/>
    <property type="match status" value="1"/>
</dbReference>
<dbReference type="InterPro" id="IPR036291">
    <property type="entry name" value="NAD(P)-bd_dom_sf"/>
</dbReference>
<dbReference type="Pfam" id="PF00389">
    <property type="entry name" value="2-Hacid_dh"/>
    <property type="match status" value="1"/>
</dbReference>
<dbReference type="Pfam" id="PF02826">
    <property type="entry name" value="2-Hacid_dh_C"/>
    <property type="match status" value="1"/>
</dbReference>
<dbReference type="InterPro" id="IPR006236">
    <property type="entry name" value="PGDH"/>
</dbReference>
<dbReference type="Gene3D" id="3.40.50.720">
    <property type="entry name" value="NAD(P)-binding Rossmann-like Domain"/>
    <property type="match status" value="2"/>
</dbReference>
<dbReference type="FunFam" id="3.40.50.720:FF:000021">
    <property type="entry name" value="D-3-phosphoglycerate dehydrogenase"/>
    <property type="match status" value="1"/>
</dbReference>
<dbReference type="InterPro" id="IPR006140">
    <property type="entry name" value="D-isomer_DH_NAD-bd"/>
</dbReference>
<dbReference type="Proteomes" id="UP001174909">
    <property type="component" value="Unassembled WGS sequence"/>
</dbReference>
<dbReference type="InterPro" id="IPR045865">
    <property type="entry name" value="ACT-like_dom_sf"/>
</dbReference>
<dbReference type="PROSITE" id="PS51671">
    <property type="entry name" value="ACT"/>
    <property type="match status" value="1"/>
</dbReference>
<dbReference type="NCBIfam" id="TIGR01327">
    <property type="entry name" value="PGDH"/>
    <property type="match status" value="1"/>
</dbReference>
<comment type="caution">
    <text evidence="8">The sequence shown here is derived from an EMBL/GenBank/DDBJ whole genome shotgun (WGS) entry which is preliminary data.</text>
</comment>
<evidence type="ECO:0000256" key="5">
    <source>
        <dbReference type="ARBA" id="ARBA00048731"/>
    </source>
</evidence>
<keyword evidence="6" id="KW-0718">Serine biosynthesis</keyword>
<organism evidence="8 9">
    <name type="scientific">Geodia barretti</name>
    <name type="common">Barrett's horny sponge</name>
    <dbReference type="NCBI Taxonomy" id="519541"/>
    <lineage>
        <taxon>Eukaryota</taxon>
        <taxon>Metazoa</taxon>
        <taxon>Porifera</taxon>
        <taxon>Demospongiae</taxon>
        <taxon>Heteroscleromorpha</taxon>
        <taxon>Tetractinellida</taxon>
        <taxon>Astrophorina</taxon>
        <taxon>Geodiidae</taxon>
        <taxon>Geodia</taxon>
    </lineage>
</organism>
<dbReference type="GO" id="GO:0004617">
    <property type="term" value="F:phosphoglycerate dehydrogenase activity"/>
    <property type="evidence" value="ECO:0007669"/>
    <property type="project" value="UniProtKB-EC"/>
</dbReference>
<dbReference type="CDD" id="cd04902">
    <property type="entry name" value="ACT_3PGDH-xct"/>
    <property type="match status" value="1"/>
</dbReference>
<dbReference type="GO" id="GO:0006564">
    <property type="term" value="P:L-serine biosynthetic process"/>
    <property type="evidence" value="ECO:0007669"/>
    <property type="project" value="UniProtKB-KW"/>
</dbReference>
<evidence type="ECO:0000259" key="7">
    <source>
        <dbReference type="PROSITE" id="PS51671"/>
    </source>
</evidence>
<dbReference type="PANTHER" id="PTHR42938">
    <property type="entry name" value="FORMATE DEHYDROGENASE 1"/>
    <property type="match status" value="1"/>
</dbReference>
<dbReference type="GO" id="GO:0051287">
    <property type="term" value="F:NAD binding"/>
    <property type="evidence" value="ECO:0007669"/>
    <property type="project" value="UniProtKB-UniRule"/>
</dbReference>
<accession>A0AA35RFP9</accession>
<keyword evidence="6" id="KW-0028">Amino-acid biosynthesis</keyword>
<gene>
    <name evidence="8" type="ORF">GBAR_LOCUS6982</name>
</gene>
<comment type="pathway">
    <text evidence="1 6">Amino-acid biosynthesis; L-serine biosynthesis; L-serine from 3-phospho-D-glycerate: step 1/3.</text>
</comment>
<name>A0AA35RFP9_GEOBA</name>
<dbReference type="InterPro" id="IPR002912">
    <property type="entry name" value="ACT_dom"/>
</dbReference>
<dbReference type="InterPro" id="IPR029753">
    <property type="entry name" value="D-isomer_DH_CS"/>
</dbReference>
<dbReference type="SUPFAM" id="SSF143548">
    <property type="entry name" value="Serine metabolism enzymes domain"/>
    <property type="match status" value="1"/>
</dbReference>
<protein>
    <recommendedName>
        <fullName evidence="6">D-3-phosphoglycerate dehydrogenase</fullName>
        <ecNumber evidence="6">1.1.1.95</ecNumber>
    </recommendedName>
</protein>
<comment type="similarity">
    <text evidence="2 6">Belongs to the D-isomer specific 2-hydroxyacid dehydrogenase family.</text>
</comment>
<dbReference type="InterPro" id="IPR029009">
    <property type="entry name" value="ASB_dom_sf"/>
</dbReference>
<evidence type="ECO:0000256" key="4">
    <source>
        <dbReference type="ARBA" id="ARBA00023027"/>
    </source>
</evidence>
<dbReference type="Pfam" id="PF01842">
    <property type="entry name" value="ACT"/>
    <property type="match status" value="1"/>
</dbReference>
<proteinExistence type="inferred from homology"/>
<dbReference type="EC" id="1.1.1.95" evidence="6"/>
<evidence type="ECO:0000313" key="9">
    <source>
        <dbReference type="Proteomes" id="UP001174909"/>
    </source>
</evidence>
<keyword evidence="4 6" id="KW-0520">NAD</keyword>
<dbReference type="InterPro" id="IPR045626">
    <property type="entry name" value="PGDH_ASB_dom"/>
</dbReference>
<dbReference type="SUPFAM" id="SSF55021">
    <property type="entry name" value="ACT-like"/>
    <property type="match status" value="1"/>
</dbReference>
<evidence type="ECO:0000256" key="6">
    <source>
        <dbReference type="RuleBase" id="RU363003"/>
    </source>
</evidence>
<dbReference type="CDD" id="cd12173">
    <property type="entry name" value="PGDH_4"/>
    <property type="match status" value="1"/>
</dbReference>
<comment type="catalytic activity">
    <reaction evidence="5 6">
        <text>(2R)-3-phosphoglycerate + NAD(+) = 3-phosphooxypyruvate + NADH + H(+)</text>
        <dbReference type="Rhea" id="RHEA:12641"/>
        <dbReference type="ChEBI" id="CHEBI:15378"/>
        <dbReference type="ChEBI" id="CHEBI:18110"/>
        <dbReference type="ChEBI" id="CHEBI:57540"/>
        <dbReference type="ChEBI" id="CHEBI:57945"/>
        <dbReference type="ChEBI" id="CHEBI:58272"/>
        <dbReference type="EC" id="1.1.1.95"/>
    </reaction>
</comment>
<dbReference type="SUPFAM" id="SSF52283">
    <property type="entry name" value="Formate/glycerate dehydrogenase catalytic domain-like"/>
    <property type="match status" value="1"/>
</dbReference>
<reference evidence="8" key="1">
    <citation type="submission" date="2023-03" db="EMBL/GenBank/DDBJ databases">
        <authorList>
            <person name="Steffen K."/>
            <person name="Cardenas P."/>
        </authorList>
    </citation>
    <scope>NUCLEOTIDE SEQUENCE</scope>
</reference>
<dbReference type="PANTHER" id="PTHR42938:SF47">
    <property type="entry name" value="HYDROXYPYRUVATE REDUCTASE"/>
    <property type="match status" value="1"/>
</dbReference>
<dbReference type="PROSITE" id="PS00670">
    <property type="entry name" value="D_2_HYDROXYACID_DH_2"/>
    <property type="match status" value="1"/>
</dbReference>
<dbReference type="InterPro" id="IPR006139">
    <property type="entry name" value="D-isomer_2_OHA_DH_cat_dom"/>
</dbReference>